<dbReference type="Proteomes" id="UP001058271">
    <property type="component" value="Chromosome"/>
</dbReference>
<evidence type="ECO:0000256" key="2">
    <source>
        <dbReference type="SAM" id="Phobius"/>
    </source>
</evidence>
<reference evidence="4" key="1">
    <citation type="submission" date="2021-04" db="EMBL/GenBank/DDBJ databases">
        <title>Biosynthetic gene clusters of Dactylosporangioum roseum.</title>
        <authorList>
            <person name="Hartkoorn R.C."/>
            <person name="Beaudoing E."/>
            <person name="Hot D."/>
            <person name="Moureu S."/>
        </authorList>
    </citation>
    <scope>NUCLEOTIDE SEQUENCE</scope>
    <source>
        <strain evidence="4">NRRL B-16295</strain>
    </source>
</reference>
<accession>A0ABY5Z7E8</accession>
<proteinExistence type="predicted"/>
<feature type="region of interest" description="Disordered" evidence="1">
    <location>
        <begin position="138"/>
        <end position="262"/>
    </location>
</feature>
<keyword evidence="2" id="KW-1133">Transmembrane helix</keyword>
<name>A0ABY5Z7E8_9ACTN</name>
<evidence type="ECO:0000259" key="3">
    <source>
        <dbReference type="Pfam" id="PF23636"/>
    </source>
</evidence>
<gene>
    <name evidence="4" type="ORF">Drose_03720</name>
</gene>
<feature type="transmembrane region" description="Helical" evidence="2">
    <location>
        <begin position="12"/>
        <end position="33"/>
    </location>
</feature>
<sequence length="262" mass="27349">MAETRTTRNRTVWFGWVTFAAVLLVLIGLLNVLEGLVALLQNQVTFIDGGSLVVVDLTGLGVVMIVFGGLLFASGIGLLARNRIARIVAIVVVALHALAQIGSLGAYPVWSLLMIVLDVIVLFALTVHWTDAYEPEPHLAGGSHRLDRDSQSRAAGFPVNAPAAGRGVPAHAAPEEAPGHQAPAHAAPERPENGHQQESYQRQPIQPGPMHTSMPPGSIHQGTEQQPRGAAQRGPNAGPYAPGQPGSPTHAAPTSGYGTGAG</sequence>
<evidence type="ECO:0000256" key="1">
    <source>
        <dbReference type="SAM" id="MobiDB-lite"/>
    </source>
</evidence>
<dbReference type="Pfam" id="PF23636">
    <property type="entry name" value="DUF7144"/>
    <property type="match status" value="1"/>
</dbReference>
<keyword evidence="2" id="KW-0472">Membrane</keyword>
<feature type="domain" description="DUF7144" evidence="3">
    <location>
        <begin position="16"/>
        <end position="129"/>
    </location>
</feature>
<evidence type="ECO:0000313" key="4">
    <source>
        <dbReference type="EMBL" id="UWZ37402.1"/>
    </source>
</evidence>
<feature type="transmembrane region" description="Helical" evidence="2">
    <location>
        <begin position="53"/>
        <end position="72"/>
    </location>
</feature>
<organism evidence="4 5">
    <name type="scientific">Dactylosporangium roseum</name>
    <dbReference type="NCBI Taxonomy" id="47989"/>
    <lineage>
        <taxon>Bacteria</taxon>
        <taxon>Bacillati</taxon>
        <taxon>Actinomycetota</taxon>
        <taxon>Actinomycetes</taxon>
        <taxon>Micromonosporales</taxon>
        <taxon>Micromonosporaceae</taxon>
        <taxon>Dactylosporangium</taxon>
    </lineage>
</organism>
<dbReference type="EMBL" id="CP073721">
    <property type="protein sequence ID" value="UWZ37402.1"/>
    <property type="molecule type" value="Genomic_DNA"/>
</dbReference>
<keyword evidence="5" id="KW-1185">Reference proteome</keyword>
<dbReference type="RefSeq" id="WP_260726759.1">
    <property type="nucleotide sequence ID" value="NZ_BAAABS010000001.1"/>
</dbReference>
<feature type="transmembrane region" description="Helical" evidence="2">
    <location>
        <begin position="84"/>
        <end position="103"/>
    </location>
</feature>
<protein>
    <recommendedName>
        <fullName evidence="3">DUF7144 domain-containing protein</fullName>
    </recommendedName>
</protein>
<evidence type="ECO:0000313" key="5">
    <source>
        <dbReference type="Proteomes" id="UP001058271"/>
    </source>
</evidence>
<dbReference type="InterPro" id="IPR055568">
    <property type="entry name" value="DUF7144"/>
</dbReference>
<keyword evidence="2" id="KW-0812">Transmembrane</keyword>